<evidence type="ECO:0000256" key="1">
    <source>
        <dbReference type="SAM" id="MobiDB-lite"/>
    </source>
</evidence>
<feature type="compositionally biased region" description="Low complexity" evidence="1">
    <location>
        <begin position="82"/>
        <end position="107"/>
    </location>
</feature>
<reference evidence="3" key="1">
    <citation type="journal article" date="2013" name="New Phytol.">
        <title>Comparative genomic and transcriptomic analyses reveal the hemibiotrophic stage shift of Colletotrichum fungi.</title>
        <authorList>
            <person name="Gan P."/>
            <person name="Ikeda K."/>
            <person name="Irieda H."/>
            <person name="Narusaka M."/>
            <person name="O'Connell R.J."/>
            <person name="Narusaka Y."/>
            <person name="Takano Y."/>
            <person name="Kubo Y."/>
            <person name="Shirasu K."/>
        </authorList>
    </citation>
    <scope>NUCLEOTIDE SEQUENCE [LARGE SCALE GENOMIC DNA]</scope>
    <source>
        <strain evidence="3">104-T / ATCC 96160 / CBS 514.97 / LARS 414 / MAFF 240422</strain>
    </source>
</reference>
<gene>
    <name evidence="2" type="ORF">Cob_v006785</name>
</gene>
<dbReference type="OrthoDB" id="5365739at2759"/>
<evidence type="ECO:0000313" key="3">
    <source>
        <dbReference type="Proteomes" id="UP000014480"/>
    </source>
</evidence>
<dbReference type="EMBL" id="AMCV02000017">
    <property type="protein sequence ID" value="TDZ20329.1"/>
    <property type="molecule type" value="Genomic_DNA"/>
</dbReference>
<keyword evidence="3" id="KW-1185">Reference proteome</keyword>
<feature type="compositionally biased region" description="Polar residues" evidence="1">
    <location>
        <begin position="35"/>
        <end position="48"/>
    </location>
</feature>
<reference evidence="3" key="2">
    <citation type="journal article" date="2019" name="Mol. Plant Microbe Interact.">
        <title>Genome sequence resources for four phytopathogenic fungi from the Colletotrichum orbiculare species complex.</title>
        <authorList>
            <person name="Gan P."/>
            <person name="Tsushima A."/>
            <person name="Narusaka M."/>
            <person name="Narusaka Y."/>
            <person name="Takano Y."/>
            <person name="Kubo Y."/>
            <person name="Shirasu K."/>
        </authorList>
    </citation>
    <scope>GENOME REANNOTATION</scope>
    <source>
        <strain evidence="3">104-T / ATCC 96160 / CBS 514.97 / LARS 414 / MAFF 240422</strain>
    </source>
</reference>
<protein>
    <submittedName>
        <fullName evidence="2">Uncharacterized protein</fullName>
    </submittedName>
</protein>
<feature type="region of interest" description="Disordered" evidence="1">
    <location>
        <begin position="35"/>
        <end position="108"/>
    </location>
</feature>
<accession>A0A484FPG5</accession>
<feature type="compositionally biased region" description="Gly residues" evidence="1">
    <location>
        <begin position="137"/>
        <end position="182"/>
    </location>
</feature>
<evidence type="ECO:0000313" key="2">
    <source>
        <dbReference type="EMBL" id="TDZ20329.1"/>
    </source>
</evidence>
<feature type="compositionally biased region" description="Polar residues" evidence="1">
    <location>
        <begin position="62"/>
        <end position="79"/>
    </location>
</feature>
<dbReference type="AlphaFoldDB" id="A0A484FPG5"/>
<dbReference type="Proteomes" id="UP000014480">
    <property type="component" value="Unassembled WGS sequence"/>
</dbReference>
<comment type="caution">
    <text evidence="2">The sequence shown here is derived from an EMBL/GenBank/DDBJ whole genome shotgun (WGS) entry which is preliminary data.</text>
</comment>
<sequence length="418" mass="43670">MHPQALRSAGSRIKPDVVAVKTCIRTLTTTHIRLSDDASNNSTGSGARQPTGRERSRAAASEINQLLRSGSSKSASTPAAGTPSTKPPSSFTAAPAPAAASASASPAPVKPNAIIDVKTLPSRTGTNFVRLPSSFRGRGGFPRGGGFGGNTRGGSGAGGRGGFAARGRGAGRGGRGGAGRGGRGGKPRTRRDNDADDADANLARSETWTRFFRPETEEEHTYVRAREQGLPEPFVPSVATLSAASLLAHAPALPLCGDASVQGTESVVLQGLRDVATNTAPGLIRQSTEYTARGLADRKHGGIHFWADPEQKRQFAEQIAQTPEAEQSRFVKAVKDARLADGAEKAVREYIADRMVKGKHETPVFVADVGAAPVLVATQKHLHNETYTNVDAKKFDAKLAQLVARKPAAPAKGKAARA</sequence>
<name>A0A484FPG5_COLOR</name>
<dbReference type="STRING" id="1213857.A0A484FPG5"/>
<organism evidence="2 3">
    <name type="scientific">Colletotrichum orbiculare (strain 104-T / ATCC 96160 / CBS 514.97 / LARS 414 / MAFF 240422)</name>
    <name type="common">Cucumber anthracnose fungus</name>
    <name type="synonym">Colletotrichum lagenarium</name>
    <dbReference type="NCBI Taxonomy" id="1213857"/>
    <lineage>
        <taxon>Eukaryota</taxon>
        <taxon>Fungi</taxon>
        <taxon>Dikarya</taxon>
        <taxon>Ascomycota</taxon>
        <taxon>Pezizomycotina</taxon>
        <taxon>Sordariomycetes</taxon>
        <taxon>Hypocreomycetidae</taxon>
        <taxon>Glomerellales</taxon>
        <taxon>Glomerellaceae</taxon>
        <taxon>Colletotrichum</taxon>
        <taxon>Colletotrichum orbiculare species complex</taxon>
    </lineage>
</organism>
<feature type="region of interest" description="Disordered" evidence="1">
    <location>
        <begin position="124"/>
        <end position="201"/>
    </location>
</feature>
<proteinExistence type="predicted"/>